<keyword evidence="2" id="KW-1185">Reference proteome</keyword>
<dbReference type="EMBL" id="UYRT01080855">
    <property type="protein sequence ID" value="VDN23508.1"/>
    <property type="molecule type" value="Genomic_DNA"/>
</dbReference>
<reference evidence="1 2" key="2">
    <citation type="submission" date="2018-11" db="EMBL/GenBank/DDBJ databases">
        <authorList>
            <consortium name="Pathogen Informatics"/>
        </authorList>
    </citation>
    <scope>NUCLEOTIDE SEQUENCE [LARGE SCALE GENOMIC DNA]</scope>
</reference>
<proteinExistence type="predicted"/>
<dbReference type="AlphaFoldDB" id="A0A183DZC8"/>
<dbReference type="WBParaSite" id="GPUH_0001408401-mRNA-1">
    <property type="protein sequence ID" value="GPUH_0001408401-mRNA-1"/>
    <property type="gene ID" value="GPUH_0001408401"/>
</dbReference>
<dbReference type="Proteomes" id="UP000271098">
    <property type="component" value="Unassembled WGS sequence"/>
</dbReference>
<accession>A0A183DZC8</accession>
<protein>
    <submittedName>
        <fullName evidence="3">Ras-associating domain-containing protein</fullName>
    </submittedName>
</protein>
<gene>
    <name evidence="1" type="ORF">GPUH_LOCUS14069</name>
</gene>
<evidence type="ECO:0000313" key="3">
    <source>
        <dbReference type="WBParaSite" id="GPUH_0001408401-mRNA-1"/>
    </source>
</evidence>
<evidence type="ECO:0000313" key="1">
    <source>
        <dbReference type="EMBL" id="VDN23508.1"/>
    </source>
</evidence>
<dbReference type="OrthoDB" id="5797854at2759"/>
<name>A0A183DZC8_9BILA</name>
<evidence type="ECO:0000313" key="2">
    <source>
        <dbReference type="Proteomes" id="UP000271098"/>
    </source>
</evidence>
<organism evidence="3">
    <name type="scientific">Gongylonema pulchrum</name>
    <dbReference type="NCBI Taxonomy" id="637853"/>
    <lineage>
        <taxon>Eukaryota</taxon>
        <taxon>Metazoa</taxon>
        <taxon>Ecdysozoa</taxon>
        <taxon>Nematoda</taxon>
        <taxon>Chromadorea</taxon>
        <taxon>Rhabditida</taxon>
        <taxon>Spirurina</taxon>
        <taxon>Spiruromorpha</taxon>
        <taxon>Spiruroidea</taxon>
        <taxon>Gongylonematidae</taxon>
        <taxon>Gongylonema</taxon>
    </lineage>
</organism>
<sequence length="117" mass="13726">MVFYMRTGSVNFDIATLGEMIQCALFFQMSDLSRLLETFLRQCSTNPTIALDCYKIVFQDERTMRCVTMETQQIVGRNLLHTIWSLMDEEFVKQNKSLKVYLLVNQPNMQQNLVVRT</sequence>
<reference evidence="3" key="1">
    <citation type="submission" date="2016-06" db="UniProtKB">
        <authorList>
            <consortium name="WormBaseParasite"/>
        </authorList>
    </citation>
    <scope>IDENTIFICATION</scope>
</reference>